<dbReference type="GO" id="GO:0016760">
    <property type="term" value="F:cellulose synthase (UDP-forming) activity"/>
    <property type="evidence" value="ECO:0007669"/>
    <property type="project" value="InterPro"/>
</dbReference>
<evidence type="ECO:0000256" key="1">
    <source>
        <dbReference type="ARBA" id="ARBA00004127"/>
    </source>
</evidence>
<evidence type="ECO:0000256" key="2">
    <source>
        <dbReference type="ARBA" id="ARBA00022676"/>
    </source>
</evidence>
<evidence type="ECO:0000313" key="10">
    <source>
        <dbReference type="Proteomes" id="UP000029981"/>
    </source>
</evidence>
<evidence type="ECO:0000256" key="8">
    <source>
        <dbReference type="SAM" id="Phobius"/>
    </source>
</evidence>
<feature type="transmembrane region" description="Helical" evidence="8">
    <location>
        <begin position="283"/>
        <end position="308"/>
    </location>
</feature>
<keyword evidence="5 8" id="KW-1133">Transmembrane helix</keyword>
<reference evidence="9 10" key="2">
    <citation type="journal article" date="2009" name="PLoS ONE">
        <title>An integrated genetic and cytogenetic map of the cucumber genome.</title>
        <authorList>
            <person name="Ren Y."/>
            <person name="Zhang Z."/>
            <person name="Liu J."/>
            <person name="Staub J.E."/>
            <person name="Han Y."/>
            <person name="Cheng Z."/>
            <person name="Li X."/>
            <person name="Lu J."/>
            <person name="Miao H."/>
            <person name="Kang H."/>
            <person name="Xie B."/>
            <person name="Gu X."/>
            <person name="Wang X."/>
            <person name="Du Y."/>
            <person name="Jin W."/>
            <person name="Huang S."/>
        </authorList>
    </citation>
    <scope>NUCLEOTIDE SEQUENCE [LARGE SCALE GENOMIC DNA]</scope>
    <source>
        <strain evidence="10">cv. 9930</strain>
    </source>
</reference>
<dbReference type="GO" id="GO:0005886">
    <property type="term" value="C:plasma membrane"/>
    <property type="evidence" value="ECO:0000318"/>
    <property type="project" value="GO_Central"/>
</dbReference>
<comment type="subcellular location">
    <subcellularLocation>
        <location evidence="1">Endomembrane system</location>
        <topology evidence="1">Multi-pass membrane protein</topology>
    </subcellularLocation>
</comment>
<keyword evidence="7" id="KW-0961">Cell wall biogenesis/degradation</keyword>
<keyword evidence="4 8" id="KW-0812">Transmembrane</keyword>
<dbReference type="AlphaFoldDB" id="A0A0A0K6T9"/>
<dbReference type="GO" id="GO:0030244">
    <property type="term" value="P:cellulose biosynthetic process"/>
    <property type="evidence" value="ECO:0000318"/>
    <property type="project" value="GO_Central"/>
</dbReference>
<name>A0A0A0K6T9_CUCSA</name>
<dbReference type="OMA" id="LAYMWIV"/>
<dbReference type="Gramene" id="KGN43506">
    <property type="protein sequence ID" value="KGN43506"/>
    <property type="gene ID" value="Csa_7G042990"/>
</dbReference>
<dbReference type="GO" id="GO:0016759">
    <property type="term" value="F:cellulose synthase activity"/>
    <property type="evidence" value="ECO:0000318"/>
    <property type="project" value="GO_Central"/>
</dbReference>
<feature type="transmembrane region" description="Helical" evidence="8">
    <location>
        <begin position="373"/>
        <end position="394"/>
    </location>
</feature>
<dbReference type="Gene3D" id="3.90.550.10">
    <property type="entry name" value="Spore Coat Polysaccharide Biosynthesis Protein SpsA, Chain A"/>
    <property type="match status" value="1"/>
</dbReference>
<feature type="transmembrane region" description="Helical" evidence="8">
    <location>
        <begin position="241"/>
        <end position="263"/>
    </location>
</feature>
<keyword evidence="10" id="KW-1185">Reference proteome</keyword>
<dbReference type="GO" id="GO:0012505">
    <property type="term" value="C:endomembrane system"/>
    <property type="evidence" value="ECO:0007669"/>
    <property type="project" value="UniProtKB-SubCell"/>
</dbReference>
<dbReference type="InterPro" id="IPR029044">
    <property type="entry name" value="Nucleotide-diphossugar_trans"/>
</dbReference>
<protein>
    <recommendedName>
        <fullName evidence="11">Glycosyltransferase 2-like domain-containing protein</fullName>
    </recommendedName>
</protein>
<dbReference type="Proteomes" id="UP000029981">
    <property type="component" value="Chromosome 7"/>
</dbReference>
<evidence type="ECO:0008006" key="11">
    <source>
        <dbReference type="Google" id="ProtNLM"/>
    </source>
</evidence>
<keyword evidence="3" id="KW-0808">Transferase</keyword>
<dbReference type="eggNOG" id="ENOG502QTT0">
    <property type="taxonomic scope" value="Eukaryota"/>
</dbReference>
<feature type="transmembrane region" description="Helical" evidence="8">
    <location>
        <begin position="414"/>
        <end position="433"/>
    </location>
</feature>
<dbReference type="SUPFAM" id="SSF53448">
    <property type="entry name" value="Nucleotide-diphospho-sugar transferases"/>
    <property type="match status" value="1"/>
</dbReference>
<dbReference type="InterPro" id="IPR005150">
    <property type="entry name" value="Cellulose_synth"/>
</dbReference>
<gene>
    <name evidence="9" type="ORF">Csa_7G042990</name>
</gene>
<keyword evidence="6 8" id="KW-0472">Membrane</keyword>
<evidence type="ECO:0000256" key="5">
    <source>
        <dbReference type="ARBA" id="ARBA00022989"/>
    </source>
</evidence>
<dbReference type="PANTHER" id="PTHR13301">
    <property type="entry name" value="X-BOX TRANSCRIPTION FACTOR-RELATED"/>
    <property type="match status" value="1"/>
</dbReference>
<evidence type="ECO:0000256" key="6">
    <source>
        <dbReference type="ARBA" id="ARBA00023136"/>
    </source>
</evidence>
<proteinExistence type="predicted"/>
<keyword evidence="2" id="KW-0328">Glycosyltransferase</keyword>
<evidence type="ECO:0000256" key="7">
    <source>
        <dbReference type="ARBA" id="ARBA00023316"/>
    </source>
</evidence>
<dbReference type="Pfam" id="PF03552">
    <property type="entry name" value="Cellulose_synt"/>
    <property type="match status" value="2"/>
</dbReference>
<sequence>MTNAPFIVNIDCDMYVNNPNVVVEAMCILLGAEEQESIFVQFPQIFYNQPKDDPFGCQLNTLFQTLLRGMAGIQGPLYCGCNCFHRRKTIYTLNSSPNKTGKIEENYGESEELTKSANEILRGVQANGRTHTTIDLSTSIQSAYQVASADYENNTAWGLKVGWLYESMTEDILTGIKIHSKGWKSVLLQPNPPAFLGLAPTGGPDALTQRKRWVTGSLEIMVRKNTPLLAFFLTRLTLRQCLAYTYFLIRGLYAIPQLVYAILPAYAILTNSHFLPSVQDTALLATFVPMFILYHSHSICVYLQCGLSVRAWWNNVKMEIIATTSSCVFGILSLVLRLFGISEAVFEVTPKGQSNNNVDDGNVGKFVFNESPLFIIGTAMVLLQLMALGSKLLAGILQPPSSSDGRRGSGIGEILGCVWVLMTLSPFLRGLFAKGKYGIPFPTICKSASLILLFVPFYKWL</sequence>
<evidence type="ECO:0000313" key="9">
    <source>
        <dbReference type="EMBL" id="KGN43506.1"/>
    </source>
</evidence>
<dbReference type="GO" id="GO:0071555">
    <property type="term" value="P:cell wall organization"/>
    <property type="evidence" value="ECO:0007669"/>
    <property type="project" value="UniProtKB-KW"/>
</dbReference>
<organism evidence="9 10">
    <name type="scientific">Cucumis sativus</name>
    <name type="common">Cucumber</name>
    <dbReference type="NCBI Taxonomy" id="3659"/>
    <lineage>
        <taxon>Eukaryota</taxon>
        <taxon>Viridiplantae</taxon>
        <taxon>Streptophyta</taxon>
        <taxon>Embryophyta</taxon>
        <taxon>Tracheophyta</taxon>
        <taxon>Spermatophyta</taxon>
        <taxon>Magnoliopsida</taxon>
        <taxon>eudicotyledons</taxon>
        <taxon>Gunneridae</taxon>
        <taxon>Pentapetalae</taxon>
        <taxon>rosids</taxon>
        <taxon>fabids</taxon>
        <taxon>Cucurbitales</taxon>
        <taxon>Cucurbitaceae</taxon>
        <taxon>Benincaseae</taxon>
        <taxon>Cucumis</taxon>
    </lineage>
</organism>
<reference evidence="9 10" key="3">
    <citation type="journal article" date="2010" name="BMC Genomics">
        <title>Transcriptome sequencing and comparative analysis of cucumber flowers with different sex types.</title>
        <authorList>
            <person name="Guo S."/>
            <person name="Zheng Y."/>
            <person name="Joung J.G."/>
            <person name="Liu S."/>
            <person name="Zhang Z."/>
            <person name="Crasta O.R."/>
            <person name="Sobral B.W."/>
            <person name="Xu Y."/>
            <person name="Huang S."/>
            <person name="Fei Z."/>
        </authorList>
    </citation>
    <scope>NUCLEOTIDE SEQUENCE [LARGE SCALE GENOMIC DNA]</scope>
    <source>
        <strain evidence="10">cv. 9930</strain>
    </source>
</reference>
<dbReference type="GO" id="GO:0009833">
    <property type="term" value="P:plant-type primary cell wall biogenesis"/>
    <property type="evidence" value="ECO:0000318"/>
    <property type="project" value="GO_Central"/>
</dbReference>
<evidence type="ECO:0000256" key="4">
    <source>
        <dbReference type="ARBA" id="ARBA00022692"/>
    </source>
</evidence>
<feature type="transmembrane region" description="Helical" evidence="8">
    <location>
        <begin position="320"/>
        <end position="340"/>
    </location>
</feature>
<dbReference type="EMBL" id="CM002928">
    <property type="protein sequence ID" value="KGN43506.1"/>
    <property type="molecule type" value="Genomic_DNA"/>
</dbReference>
<reference evidence="9 10" key="4">
    <citation type="journal article" date="2011" name="BMC Genomics">
        <title>RNA-Seq improves annotation of protein-coding genes in the cucumber genome.</title>
        <authorList>
            <person name="Li Z."/>
            <person name="Zhang Z."/>
            <person name="Yan P."/>
            <person name="Huang S."/>
            <person name="Fei Z."/>
            <person name="Lin K."/>
        </authorList>
    </citation>
    <scope>NUCLEOTIDE SEQUENCE [LARGE SCALE GENOMIC DNA]</scope>
    <source>
        <strain evidence="10">cv. 9930</strain>
    </source>
</reference>
<reference evidence="9 10" key="1">
    <citation type="journal article" date="2009" name="Nat. Genet.">
        <title>The genome of the cucumber, Cucumis sativus L.</title>
        <authorList>
            <person name="Huang S."/>
            <person name="Li R."/>
            <person name="Zhang Z."/>
            <person name="Li L."/>
            <person name="Gu X."/>
            <person name="Fan W."/>
            <person name="Lucas W.J."/>
            <person name="Wang X."/>
            <person name="Xie B."/>
            <person name="Ni P."/>
            <person name="Ren Y."/>
            <person name="Zhu H."/>
            <person name="Li J."/>
            <person name="Lin K."/>
            <person name="Jin W."/>
            <person name="Fei Z."/>
            <person name="Li G."/>
            <person name="Staub J."/>
            <person name="Kilian A."/>
            <person name="van der Vossen E.A."/>
            <person name="Wu Y."/>
            <person name="Guo J."/>
            <person name="He J."/>
            <person name="Jia Z."/>
            <person name="Ren Y."/>
            <person name="Tian G."/>
            <person name="Lu Y."/>
            <person name="Ruan J."/>
            <person name="Qian W."/>
            <person name="Wang M."/>
            <person name="Huang Q."/>
            <person name="Li B."/>
            <person name="Xuan Z."/>
            <person name="Cao J."/>
            <person name="Asan"/>
            <person name="Wu Z."/>
            <person name="Zhang J."/>
            <person name="Cai Q."/>
            <person name="Bai Y."/>
            <person name="Zhao B."/>
            <person name="Han Y."/>
            <person name="Li Y."/>
            <person name="Li X."/>
            <person name="Wang S."/>
            <person name="Shi Q."/>
            <person name="Liu S."/>
            <person name="Cho W.K."/>
            <person name="Kim J.Y."/>
            <person name="Xu Y."/>
            <person name="Heller-Uszynska K."/>
            <person name="Miao H."/>
            <person name="Cheng Z."/>
            <person name="Zhang S."/>
            <person name="Wu J."/>
            <person name="Yang Y."/>
            <person name="Kang H."/>
            <person name="Li M."/>
            <person name="Liang H."/>
            <person name="Ren X."/>
            <person name="Shi Z."/>
            <person name="Wen M."/>
            <person name="Jian M."/>
            <person name="Yang H."/>
            <person name="Zhang G."/>
            <person name="Yang Z."/>
            <person name="Chen R."/>
            <person name="Liu S."/>
            <person name="Li J."/>
            <person name="Ma L."/>
            <person name="Liu H."/>
            <person name="Zhou Y."/>
            <person name="Zhao J."/>
            <person name="Fang X."/>
            <person name="Li G."/>
            <person name="Fang L."/>
            <person name="Li Y."/>
            <person name="Liu D."/>
            <person name="Zheng H."/>
            <person name="Zhang Y."/>
            <person name="Qin N."/>
            <person name="Li Z."/>
            <person name="Yang G."/>
            <person name="Yang S."/>
            <person name="Bolund L."/>
            <person name="Kristiansen K."/>
            <person name="Zheng H."/>
            <person name="Li S."/>
            <person name="Zhang X."/>
            <person name="Yang H."/>
            <person name="Wang J."/>
            <person name="Sun R."/>
            <person name="Zhang B."/>
            <person name="Jiang S."/>
            <person name="Wang J."/>
            <person name="Du Y."/>
            <person name="Li S."/>
        </authorList>
    </citation>
    <scope>NUCLEOTIDE SEQUENCE [LARGE SCALE GENOMIC DNA]</scope>
    <source>
        <strain evidence="10">cv. 9930</strain>
    </source>
</reference>
<evidence type="ECO:0000256" key="3">
    <source>
        <dbReference type="ARBA" id="ARBA00022679"/>
    </source>
</evidence>
<accession>A0A0A0K6T9</accession>